<dbReference type="GO" id="GO:0005739">
    <property type="term" value="C:mitochondrion"/>
    <property type="evidence" value="ECO:0007669"/>
    <property type="project" value="TreeGrafter"/>
</dbReference>
<keyword evidence="3" id="KW-0274">FAD</keyword>
<dbReference type="STRING" id="67801.A0A1B0C721"/>
<dbReference type="Pfam" id="PF16901">
    <property type="entry name" value="DAO_C"/>
    <property type="match status" value="1"/>
</dbReference>
<dbReference type="AlphaFoldDB" id="A0A1B0C721"/>
<dbReference type="VEuPathDB" id="VectorBase:GPPI050934"/>
<dbReference type="Gene3D" id="1.10.8.870">
    <property type="entry name" value="Alpha-glycerophosphate oxidase, cap domain"/>
    <property type="match status" value="1"/>
</dbReference>
<dbReference type="PANTHER" id="PTHR11985">
    <property type="entry name" value="GLYCEROL-3-PHOSPHATE DEHYDROGENASE"/>
    <property type="match status" value="1"/>
</dbReference>
<reference evidence="7" key="1">
    <citation type="submission" date="2015-01" db="EMBL/GenBank/DDBJ databases">
        <authorList>
            <person name="Aksoy S."/>
            <person name="Warren W."/>
            <person name="Wilson R.K."/>
        </authorList>
    </citation>
    <scope>NUCLEOTIDE SEQUENCE [LARGE SCALE GENOMIC DNA]</scope>
    <source>
        <strain evidence="7">IAEA</strain>
    </source>
</reference>
<dbReference type="GO" id="GO:0006072">
    <property type="term" value="P:glycerol-3-phosphate metabolic process"/>
    <property type="evidence" value="ECO:0007669"/>
    <property type="project" value="InterPro"/>
</dbReference>
<evidence type="ECO:0000313" key="6">
    <source>
        <dbReference type="EnsemblMetazoa" id="GPPI050934-PA"/>
    </source>
</evidence>
<dbReference type="InterPro" id="IPR038299">
    <property type="entry name" value="DAO_C_sf"/>
</dbReference>
<dbReference type="GO" id="GO:0004368">
    <property type="term" value="F:glycerol-3-phosphate dehydrogenase (quinone) activity"/>
    <property type="evidence" value="ECO:0007669"/>
    <property type="project" value="UniProtKB-EC"/>
</dbReference>
<evidence type="ECO:0000259" key="5">
    <source>
        <dbReference type="Pfam" id="PF16901"/>
    </source>
</evidence>
<protein>
    <recommendedName>
        <fullName evidence="1">glycerol-3-phosphate dehydrogenase</fullName>
        <ecNumber evidence="1">1.1.5.3</ecNumber>
    </recommendedName>
</protein>
<dbReference type="EMBL" id="JXJN01027442">
    <property type="status" value="NOT_ANNOTATED_CDS"/>
    <property type="molecule type" value="Genomic_DNA"/>
</dbReference>
<evidence type="ECO:0000256" key="3">
    <source>
        <dbReference type="ARBA" id="ARBA00022827"/>
    </source>
</evidence>
<feature type="domain" description="Alpha-glycerophosphate oxidase C-terminal" evidence="5">
    <location>
        <begin position="2"/>
        <end position="122"/>
    </location>
</feature>
<evidence type="ECO:0000313" key="7">
    <source>
        <dbReference type="Proteomes" id="UP000092460"/>
    </source>
</evidence>
<proteinExistence type="predicted"/>
<evidence type="ECO:0000256" key="2">
    <source>
        <dbReference type="ARBA" id="ARBA00022630"/>
    </source>
</evidence>
<evidence type="ECO:0000256" key="4">
    <source>
        <dbReference type="ARBA" id="ARBA00023002"/>
    </source>
</evidence>
<dbReference type="EMBL" id="JXJN01027440">
    <property type="status" value="NOT_ANNOTATED_CDS"/>
    <property type="molecule type" value="Genomic_DNA"/>
</dbReference>
<sequence length="202" mass="22902">MLLVGGQGWSLTVYIRLVRDFGLECEVAHQFAKSHGDLPFAVAKMAPLTGKRCPAIGNRIHPDFSYIGAKIRYGFREHVCNAVDMIAPRFRLSLPNVQKAQEALPVVFDIIVEELKWSKHEKQFWPNKLTKQFLALEMGLAVKRIVKDQVNVNLSSEEMMSAIKRGEVSYVRFARMAELKVRKEEAAKFKRKITVDRSGGGL</sequence>
<keyword evidence="4" id="KW-0560">Oxidoreductase</keyword>
<organism evidence="6 7">
    <name type="scientific">Glossina palpalis gambiensis</name>
    <dbReference type="NCBI Taxonomy" id="67801"/>
    <lineage>
        <taxon>Eukaryota</taxon>
        <taxon>Metazoa</taxon>
        <taxon>Ecdysozoa</taxon>
        <taxon>Arthropoda</taxon>
        <taxon>Hexapoda</taxon>
        <taxon>Insecta</taxon>
        <taxon>Pterygota</taxon>
        <taxon>Neoptera</taxon>
        <taxon>Endopterygota</taxon>
        <taxon>Diptera</taxon>
        <taxon>Brachycera</taxon>
        <taxon>Muscomorpha</taxon>
        <taxon>Hippoboscoidea</taxon>
        <taxon>Glossinidae</taxon>
        <taxon>Glossina</taxon>
    </lineage>
</organism>
<dbReference type="EC" id="1.1.5.3" evidence="1"/>
<dbReference type="EMBL" id="JXJN01027441">
    <property type="status" value="NOT_ANNOTATED_CDS"/>
    <property type="molecule type" value="Genomic_DNA"/>
</dbReference>
<dbReference type="Proteomes" id="UP000092460">
    <property type="component" value="Unassembled WGS sequence"/>
</dbReference>
<dbReference type="PANTHER" id="PTHR11985:SF15">
    <property type="entry name" value="GLYCEROL-3-PHOSPHATE DEHYDROGENASE, MITOCHONDRIAL"/>
    <property type="match status" value="1"/>
</dbReference>
<dbReference type="InterPro" id="IPR000447">
    <property type="entry name" value="G3P_DH_FAD-dep"/>
</dbReference>
<keyword evidence="7" id="KW-1185">Reference proteome</keyword>
<keyword evidence="2" id="KW-0285">Flavoprotein</keyword>
<evidence type="ECO:0000256" key="1">
    <source>
        <dbReference type="ARBA" id="ARBA00013029"/>
    </source>
</evidence>
<accession>A0A1B0C721</accession>
<name>A0A1B0C721_9MUSC</name>
<dbReference type="InterPro" id="IPR031656">
    <property type="entry name" value="DAO_C"/>
</dbReference>
<dbReference type="EnsemblMetazoa" id="GPPI050934-RA">
    <property type="protein sequence ID" value="GPPI050934-PA"/>
    <property type="gene ID" value="GPPI050934"/>
</dbReference>
<reference evidence="6" key="2">
    <citation type="submission" date="2020-05" db="UniProtKB">
        <authorList>
            <consortium name="EnsemblMetazoa"/>
        </authorList>
    </citation>
    <scope>IDENTIFICATION</scope>
    <source>
        <strain evidence="6">IAEA</strain>
    </source>
</reference>